<dbReference type="Pfam" id="PF00756">
    <property type="entry name" value="Esterase"/>
    <property type="match status" value="1"/>
</dbReference>
<evidence type="ECO:0000313" key="1">
    <source>
        <dbReference type="EMBL" id="EHN59763.1"/>
    </source>
</evidence>
<proteinExistence type="predicted"/>
<dbReference type="InterPro" id="IPR000801">
    <property type="entry name" value="Esterase-like"/>
</dbReference>
<dbReference type="EMBL" id="AFVZ01000001">
    <property type="protein sequence ID" value="EHN59763.1"/>
    <property type="molecule type" value="Genomic_DNA"/>
</dbReference>
<dbReference type="InterPro" id="IPR050583">
    <property type="entry name" value="Mycobacterial_A85_antigen"/>
</dbReference>
<dbReference type="SUPFAM" id="SSF53474">
    <property type="entry name" value="alpha/beta-Hydrolases"/>
    <property type="match status" value="1"/>
</dbReference>
<reference evidence="1 2" key="1">
    <citation type="journal article" date="2012" name="PLoS ONE">
        <title>Functional divergence in the genus oenococcus as predicted by genome sequencing of the newly-described species, Oenococcus kitaharae.</title>
        <authorList>
            <person name="Borneman A.R."/>
            <person name="McCarthy J.M."/>
            <person name="Chambers P.J."/>
            <person name="Bartowsky E.J."/>
        </authorList>
    </citation>
    <scope>NUCLEOTIDE SEQUENCE [LARGE SCALE GENOMIC DNA]</scope>
    <source>
        <strain evidence="2">DSM17330</strain>
    </source>
</reference>
<dbReference type="AlphaFoldDB" id="G9WHB8"/>
<name>G9WHB8_9LACO</name>
<gene>
    <name evidence="1" type="ORF">OKIT_1688</name>
</gene>
<evidence type="ECO:0000313" key="2">
    <source>
        <dbReference type="Proteomes" id="UP000004959"/>
    </source>
</evidence>
<dbReference type="PANTHER" id="PTHR48098:SF1">
    <property type="entry name" value="DIACYLGLYCEROL ACYLTRANSFERASE_MYCOLYLTRANSFERASE AG85A"/>
    <property type="match status" value="1"/>
</dbReference>
<keyword evidence="2" id="KW-1185">Reference proteome</keyword>
<dbReference type="eggNOG" id="COG0627">
    <property type="taxonomic scope" value="Bacteria"/>
</dbReference>
<protein>
    <submittedName>
        <fullName evidence="1">Tributyrin esterase</fullName>
    </submittedName>
</protein>
<organism evidence="1 2">
    <name type="scientific">Oenococcus kitaharae DSM 17330</name>
    <dbReference type="NCBI Taxonomy" id="1045004"/>
    <lineage>
        <taxon>Bacteria</taxon>
        <taxon>Bacillati</taxon>
        <taxon>Bacillota</taxon>
        <taxon>Bacilli</taxon>
        <taxon>Lactobacillales</taxon>
        <taxon>Lactobacillaceae</taxon>
        <taxon>Oenococcus</taxon>
    </lineage>
</organism>
<dbReference type="PANTHER" id="PTHR48098">
    <property type="entry name" value="ENTEROCHELIN ESTERASE-RELATED"/>
    <property type="match status" value="1"/>
</dbReference>
<dbReference type="PATRIC" id="fig|1045004.4.peg.1659"/>
<comment type="caution">
    <text evidence="1">The sequence shown here is derived from an EMBL/GenBank/DDBJ whole genome shotgun (WGS) entry which is preliminary data.</text>
</comment>
<dbReference type="Gene3D" id="3.40.50.1820">
    <property type="entry name" value="alpha/beta hydrolase"/>
    <property type="match status" value="1"/>
</dbReference>
<sequence>MAFLELNYYSQVLGMNQPMAAILPEQSGYTPDWTNDQLQDLPVLYLLHGMSGNQLDWQRKTEIERLLRQTKLAVIMPTTSLAWYTNTTYGLNYFDEFAKELPVKVASLFPQISKKREKHFVAGVSMGGYGAYKLAFATDYFAYAASLSGALIEDTNYPGFLEMEKPSYWRGIFGDLSRFPGSENDIFALAEKQAAKKETLPKLFNWVGQEDFLYEANQKAVSRLKKLGYDIDYHTNPGEHEWYYWSRRIEDVLKWLPINYQAEKRLS</sequence>
<dbReference type="Proteomes" id="UP000004959">
    <property type="component" value="Chromosome"/>
</dbReference>
<dbReference type="STRING" id="336988.NT96_02090"/>
<dbReference type="HOGENOM" id="CLU_037618_3_0_9"/>
<dbReference type="OrthoDB" id="9803578at2"/>
<accession>G9WHB8</accession>
<dbReference type="InterPro" id="IPR029058">
    <property type="entry name" value="AB_hydrolase_fold"/>
</dbReference>
<dbReference type="GO" id="GO:0016747">
    <property type="term" value="F:acyltransferase activity, transferring groups other than amino-acyl groups"/>
    <property type="evidence" value="ECO:0007669"/>
    <property type="project" value="TreeGrafter"/>
</dbReference>
<dbReference type="RefSeq" id="WP_007746871.1">
    <property type="nucleotide sequence ID" value="NZ_CM001398.1"/>
</dbReference>